<accession>A0A195EXF9</accession>
<dbReference type="EMBL" id="KQ981948">
    <property type="protein sequence ID" value="KYN32587.1"/>
    <property type="molecule type" value="Genomic_DNA"/>
</dbReference>
<dbReference type="STRING" id="34720.A0A195EXF9"/>
<keyword evidence="1" id="KW-0175">Coiled coil</keyword>
<evidence type="ECO:0000313" key="3">
    <source>
        <dbReference type="Proteomes" id="UP000078541"/>
    </source>
</evidence>
<feature type="coiled-coil region" evidence="1">
    <location>
        <begin position="132"/>
        <end position="167"/>
    </location>
</feature>
<protein>
    <submittedName>
        <fullName evidence="2">Uncharacterized protein</fullName>
    </submittedName>
</protein>
<proteinExistence type="predicted"/>
<sequence>GEKNLEEKMERCIRKGEENLIVRKDLNIRIGKLGGMEIEEEGVERCSKDKTIGNRSRSFVDRIINLKIIAWDAEAIERYQNTTKKEERKEEGISIEESWEKIKRTVYSASCTKSKKEVKKLYWRWRKGKIGREDYLQEKRRFKKLLKKKQREKSEEEEEGLRSFKREVDIWKYINKKRDRKRHENSINKEQWKNHFKDLLGSKEAEREETEVDDKKEKRMIPETQAEWEIRVRRFEHKIKSGRIENLTNSSWEEKKERMRYYNRNGWSIEAKEVIYGEKSFEDQLINRKREVQRQEDYKIHKTRYHERYKEIEVNGRVPEYLRKKNLREGKRGKDVRALFKLRCGNLEEGSKYTT</sequence>
<keyword evidence="3" id="KW-1185">Reference proteome</keyword>
<dbReference type="AlphaFoldDB" id="A0A195EXF9"/>
<organism evidence="2 3">
    <name type="scientific">Trachymyrmex septentrionalis</name>
    <dbReference type="NCBI Taxonomy" id="34720"/>
    <lineage>
        <taxon>Eukaryota</taxon>
        <taxon>Metazoa</taxon>
        <taxon>Ecdysozoa</taxon>
        <taxon>Arthropoda</taxon>
        <taxon>Hexapoda</taxon>
        <taxon>Insecta</taxon>
        <taxon>Pterygota</taxon>
        <taxon>Neoptera</taxon>
        <taxon>Endopterygota</taxon>
        <taxon>Hymenoptera</taxon>
        <taxon>Apocrita</taxon>
        <taxon>Aculeata</taxon>
        <taxon>Formicoidea</taxon>
        <taxon>Formicidae</taxon>
        <taxon>Myrmicinae</taxon>
        <taxon>Trachymyrmex</taxon>
    </lineage>
</organism>
<dbReference type="Proteomes" id="UP000078541">
    <property type="component" value="Unassembled WGS sequence"/>
</dbReference>
<reference evidence="2 3" key="1">
    <citation type="submission" date="2016-03" db="EMBL/GenBank/DDBJ databases">
        <title>Trachymyrmex septentrionalis WGS genome.</title>
        <authorList>
            <person name="Nygaard S."/>
            <person name="Hu H."/>
            <person name="Boomsma J."/>
            <person name="Zhang G."/>
        </authorList>
    </citation>
    <scope>NUCLEOTIDE SEQUENCE [LARGE SCALE GENOMIC DNA]</scope>
    <source>
        <strain evidence="2">Tsep2-gDNA-1</strain>
        <tissue evidence="2">Whole body</tissue>
    </source>
</reference>
<name>A0A195EXF9_9HYME</name>
<evidence type="ECO:0000313" key="2">
    <source>
        <dbReference type="EMBL" id="KYN32587.1"/>
    </source>
</evidence>
<feature type="non-terminal residue" evidence="2">
    <location>
        <position position="1"/>
    </location>
</feature>
<evidence type="ECO:0000256" key="1">
    <source>
        <dbReference type="SAM" id="Coils"/>
    </source>
</evidence>
<gene>
    <name evidence="2" type="ORF">ALC56_13068</name>
</gene>